<dbReference type="AlphaFoldDB" id="K6C3B9"/>
<sequence length="86" mass="9827">MKNAKMGDFAWHNRKTSVYFTRNELQSASNRKTSAYFAFSDFSIKTSTSKRNYFLVMRNDLFGDIRIKQKSPGDGSPGIHKSKKPG</sequence>
<name>K6C3B9_9BACI</name>
<comment type="caution">
    <text evidence="2">The sequence shown here is derived from an EMBL/GenBank/DDBJ whole genome shotgun (WGS) entry which is preliminary data.</text>
</comment>
<feature type="region of interest" description="Disordered" evidence="1">
    <location>
        <begin position="66"/>
        <end position="86"/>
    </location>
</feature>
<evidence type="ECO:0000313" key="3">
    <source>
        <dbReference type="Proteomes" id="UP000006316"/>
    </source>
</evidence>
<keyword evidence="3" id="KW-1185">Reference proteome</keyword>
<evidence type="ECO:0000313" key="2">
    <source>
        <dbReference type="EMBL" id="EKN65625.1"/>
    </source>
</evidence>
<dbReference type="Proteomes" id="UP000006316">
    <property type="component" value="Unassembled WGS sequence"/>
</dbReference>
<dbReference type="PATRIC" id="fig|1117379.3.peg.4014"/>
<organism evidence="2 3">
    <name type="scientific">Neobacillus bataviensis LMG 21833</name>
    <dbReference type="NCBI Taxonomy" id="1117379"/>
    <lineage>
        <taxon>Bacteria</taxon>
        <taxon>Bacillati</taxon>
        <taxon>Bacillota</taxon>
        <taxon>Bacilli</taxon>
        <taxon>Bacillales</taxon>
        <taxon>Bacillaceae</taxon>
        <taxon>Neobacillus</taxon>
    </lineage>
</organism>
<evidence type="ECO:0000256" key="1">
    <source>
        <dbReference type="SAM" id="MobiDB-lite"/>
    </source>
</evidence>
<protein>
    <submittedName>
        <fullName evidence="2">Uncharacterized protein</fullName>
    </submittedName>
</protein>
<reference evidence="2 3" key="1">
    <citation type="journal article" date="2012" name="Front. Microbiol.">
        <title>Redundancy and modularity in membrane-associated dissimilatory nitrate reduction in Bacillus.</title>
        <authorList>
            <person name="Heylen K."/>
            <person name="Keltjens J."/>
        </authorList>
    </citation>
    <scope>NUCLEOTIDE SEQUENCE [LARGE SCALE GENOMIC DNA]</scope>
    <source>
        <strain evidence="3">LMG 21833T</strain>
    </source>
</reference>
<dbReference type="EMBL" id="AJLS01000129">
    <property type="protein sequence ID" value="EKN65625.1"/>
    <property type="molecule type" value="Genomic_DNA"/>
</dbReference>
<proteinExistence type="predicted"/>
<accession>K6C3B9</accession>
<gene>
    <name evidence="2" type="ORF">BABA_19371</name>
</gene>